<dbReference type="SMART" id="SM00353">
    <property type="entry name" value="HLH"/>
    <property type="match status" value="1"/>
</dbReference>
<keyword evidence="9" id="KW-1185">Reference proteome</keyword>
<sequence>MESFGSFFDEEWESLSKMLSCDQDAEHALYSSEQDHGLNFEIPSFVSSLITEAKNANSLFIDHNDFHYTSENVNSYHYYSQETSNNVNECVAYDGSTSLSYPSSNTIPLPTNGIYEHEPMNFYNENINISSLQAQVFSDDSMELTVPIADQRIHMHVKKIETPELPLEDKVNDDKPDEKPKKRARVTKDNKNKKKAQPKKKQKVIDSALNENGIDGEDNNNIKAPVASSSSCSSEDDLNGGGDNANWKTRAGRGAATDPQSLYARKRRERINERLKVLQNLVPNGTKVDISTMLEEAVTYVKFLQLQIKLLSSDEMWMYAPIAYNGMDMGLYQRLSQS</sequence>
<evidence type="ECO:0000256" key="3">
    <source>
        <dbReference type="ARBA" id="ARBA00023125"/>
    </source>
</evidence>
<keyword evidence="5" id="KW-0539">Nucleus</keyword>
<keyword evidence="3" id="KW-0238">DNA-binding</keyword>
<comment type="subcellular location">
    <subcellularLocation>
        <location evidence="1">Nucleus</location>
    </subcellularLocation>
</comment>
<dbReference type="SUPFAM" id="SSF47459">
    <property type="entry name" value="HLH, helix-loop-helix DNA-binding domain"/>
    <property type="match status" value="1"/>
</dbReference>
<evidence type="ECO:0000256" key="1">
    <source>
        <dbReference type="ARBA" id="ARBA00004123"/>
    </source>
</evidence>
<accession>A0ABQ5EFY7</accession>
<feature type="compositionally biased region" description="Basic and acidic residues" evidence="6">
    <location>
        <begin position="164"/>
        <end position="190"/>
    </location>
</feature>
<reference evidence="8" key="2">
    <citation type="submission" date="2022-01" db="EMBL/GenBank/DDBJ databases">
        <authorList>
            <person name="Yamashiro T."/>
            <person name="Shiraishi A."/>
            <person name="Satake H."/>
            <person name="Nakayama K."/>
        </authorList>
    </citation>
    <scope>NUCLEOTIDE SEQUENCE</scope>
</reference>
<dbReference type="InterPro" id="IPR036638">
    <property type="entry name" value="HLH_DNA-bd_sf"/>
</dbReference>
<dbReference type="PROSITE" id="PS50888">
    <property type="entry name" value="BHLH"/>
    <property type="match status" value="1"/>
</dbReference>
<dbReference type="InterPro" id="IPR011598">
    <property type="entry name" value="bHLH_dom"/>
</dbReference>
<keyword evidence="2" id="KW-0805">Transcription regulation</keyword>
<feature type="compositionally biased region" description="Basic residues" evidence="6">
    <location>
        <begin position="191"/>
        <end position="202"/>
    </location>
</feature>
<dbReference type="CDD" id="cd11454">
    <property type="entry name" value="bHLH_AtIND_like"/>
    <property type="match status" value="1"/>
</dbReference>
<dbReference type="EMBL" id="BQNB010016269">
    <property type="protein sequence ID" value="GJT49821.1"/>
    <property type="molecule type" value="Genomic_DNA"/>
</dbReference>
<evidence type="ECO:0000256" key="6">
    <source>
        <dbReference type="SAM" id="MobiDB-lite"/>
    </source>
</evidence>
<organism evidence="8 9">
    <name type="scientific">Tanacetum coccineum</name>
    <dbReference type="NCBI Taxonomy" id="301880"/>
    <lineage>
        <taxon>Eukaryota</taxon>
        <taxon>Viridiplantae</taxon>
        <taxon>Streptophyta</taxon>
        <taxon>Embryophyta</taxon>
        <taxon>Tracheophyta</taxon>
        <taxon>Spermatophyta</taxon>
        <taxon>Magnoliopsida</taxon>
        <taxon>eudicotyledons</taxon>
        <taxon>Gunneridae</taxon>
        <taxon>Pentapetalae</taxon>
        <taxon>asterids</taxon>
        <taxon>campanulids</taxon>
        <taxon>Asterales</taxon>
        <taxon>Asteraceae</taxon>
        <taxon>Asteroideae</taxon>
        <taxon>Anthemideae</taxon>
        <taxon>Anthemidinae</taxon>
        <taxon>Tanacetum</taxon>
    </lineage>
</organism>
<proteinExistence type="predicted"/>
<keyword evidence="4" id="KW-0804">Transcription</keyword>
<dbReference type="PANTHER" id="PTHR16223:SF370">
    <property type="entry name" value="TRANSCRIPTION FACTOR RSL3-RELATED"/>
    <property type="match status" value="1"/>
</dbReference>
<evidence type="ECO:0000256" key="2">
    <source>
        <dbReference type="ARBA" id="ARBA00023015"/>
    </source>
</evidence>
<dbReference type="Proteomes" id="UP001151760">
    <property type="component" value="Unassembled WGS sequence"/>
</dbReference>
<comment type="caution">
    <text evidence="8">The sequence shown here is derived from an EMBL/GenBank/DDBJ whole genome shotgun (WGS) entry which is preliminary data.</text>
</comment>
<protein>
    <submittedName>
        <fullName evidence="8">Myc-type, basic helix-loop-helix domain-containing protein</fullName>
    </submittedName>
</protein>
<dbReference type="InterPro" id="IPR045843">
    <property type="entry name" value="IND-like"/>
</dbReference>
<reference evidence="8" key="1">
    <citation type="journal article" date="2022" name="Int. J. Mol. Sci.">
        <title>Draft Genome of Tanacetum Coccineum: Genomic Comparison of Closely Related Tanacetum-Family Plants.</title>
        <authorList>
            <person name="Yamashiro T."/>
            <person name="Shiraishi A."/>
            <person name="Nakayama K."/>
            <person name="Satake H."/>
        </authorList>
    </citation>
    <scope>NUCLEOTIDE SEQUENCE</scope>
</reference>
<name>A0ABQ5EFY7_9ASTR</name>
<evidence type="ECO:0000256" key="5">
    <source>
        <dbReference type="ARBA" id="ARBA00023242"/>
    </source>
</evidence>
<dbReference type="Pfam" id="PF00010">
    <property type="entry name" value="HLH"/>
    <property type="match status" value="1"/>
</dbReference>
<evidence type="ECO:0000259" key="7">
    <source>
        <dbReference type="PROSITE" id="PS50888"/>
    </source>
</evidence>
<dbReference type="Gene3D" id="4.10.280.10">
    <property type="entry name" value="Helix-loop-helix DNA-binding domain"/>
    <property type="match status" value="1"/>
</dbReference>
<evidence type="ECO:0000256" key="4">
    <source>
        <dbReference type="ARBA" id="ARBA00023163"/>
    </source>
</evidence>
<evidence type="ECO:0000313" key="8">
    <source>
        <dbReference type="EMBL" id="GJT49821.1"/>
    </source>
</evidence>
<dbReference type="PANTHER" id="PTHR16223">
    <property type="entry name" value="TRANSCRIPTION FACTOR BHLH83-RELATED"/>
    <property type="match status" value="1"/>
</dbReference>
<feature type="region of interest" description="Disordered" evidence="6">
    <location>
        <begin position="164"/>
        <end position="262"/>
    </location>
</feature>
<gene>
    <name evidence="8" type="ORF">Tco_0975978</name>
</gene>
<evidence type="ECO:0000313" key="9">
    <source>
        <dbReference type="Proteomes" id="UP001151760"/>
    </source>
</evidence>
<feature type="domain" description="BHLH" evidence="7">
    <location>
        <begin position="255"/>
        <end position="304"/>
    </location>
</feature>